<evidence type="ECO:0000256" key="12">
    <source>
        <dbReference type="ARBA" id="ARBA00022989"/>
    </source>
</evidence>
<evidence type="ECO:0000313" key="19">
    <source>
        <dbReference type="EMBL" id="MBE2899226.1"/>
    </source>
</evidence>
<protein>
    <recommendedName>
        <fullName evidence="6">dolichyl-phosphooligosaccharide-protein glycotransferase</fullName>
        <ecNumber evidence="6">2.4.99.21</ecNumber>
    </recommendedName>
    <alternativeName>
        <fullName evidence="15">Oligosaccharyl transferase</fullName>
    </alternativeName>
</protein>
<dbReference type="GO" id="GO:0046872">
    <property type="term" value="F:metal ion binding"/>
    <property type="evidence" value="ECO:0007669"/>
    <property type="project" value="UniProtKB-KW"/>
</dbReference>
<feature type="transmembrane region" description="Helical" evidence="17">
    <location>
        <begin position="246"/>
        <end position="265"/>
    </location>
</feature>
<evidence type="ECO:0000256" key="17">
    <source>
        <dbReference type="SAM" id="Phobius"/>
    </source>
</evidence>
<dbReference type="InterPro" id="IPR048307">
    <property type="entry name" value="STT3_N"/>
</dbReference>
<dbReference type="AlphaFoldDB" id="A0A842YIR7"/>
<evidence type="ECO:0000256" key="15">
    <source>
        <dbReference type="ARBA" id="ARBA00030679"/>
    </source>
</evidence>
<dbReference type="UniPathway" id="UPA00378"/>
<dbReference type="RefSeq" id="WP_192961035.1">
    <property type="nucleotide sequence ID" value="NZ_QKOF01000001.1"/>
</dbReference>
<comment type="pathway">
    <text evidence="4">Protein modification; protein glycosylation.</text>
</comment>
<dbReference type="Proteomes" id="UP000646659">
    <property type="component" value="Unassembled WGS sequence"/>
</dbReference>
<feature type="transmembrane region" description="Helical" evidence="17">
    <location>
        <begin position="338"/>
        <end position="359"/>
    </location>
</feature>
<dbReference type="GO" id="GO:0005886">
    <property type="term" value="C:plasma membrane"/>
    <property type="evidence" value="ECO:0007669"/>
    <property type="project" value="UniProtKB-SubCell"/>
</dbReference>
<comment type="subcellular location">
    <subcellularLocation>
        <location evidence="3">Cell membrane</location>
        <topology evidence="3">Multi-pass membrane protein</topology>
    </subcellularLocation>
</comment>
<name>A0A842YIR7_METTF</name>
<keyword evidence="11" id="KW-0460">Magnesium</keyword>
<comment type="caution">
    <text evidence="19">The sequence shown here is derived from an EMBL/GenBank/DDBJ whole genome shotgun (WGS) entry which is preliminary data.</text>
</comment>
<keyword evidence="12 17" id="KW-1133">Transmembrane helix</keyword>
<gene>
    <name evidence="19" type="ORF">DNK57_00035</name>
</gene>
<accession>A0A842YIR7</accession>
<dbReference type="Gene3D" id="3.40.50.12610">
    <property type="match status" value="1"/>
</dbReference>
<feature type="transmembrane region" description="Helical" evidence="17">
    <location>
        <begin position="92"/>
        <end position="112"/>
    </location>
</feature>
<dbReference type="PANTHER" id="PTHR13872">
    <property type="entry name" value="DOLICHYL-DIPHOSPHOOLIGOSACCHARIDE--PROTEIN GLYCOSYLTRANSFERASE SUBUNIT"/>
    <property type="match status" value="1"/>
</dbReference>
<feature type="transmembrane region" description="Helical" evidence="17">
    <location>
        <begin position="7"/>
        <end position="23"/>
    </location>
</feature>
<evidence type="ECO:0000256" key="8">
    <source>
        <dbReference type="ARBA" id="ARBA00022679"/>
    </source>
</evidence>
<comment type="similarity">
    <text evidence="5">Belongs to the STT3 family.</text>
</comment>
<evidence type="ECO:0000256" key="6">
    <source>
        <dbReference type="ARBA" id="ARBA00012602"/>
    </source>
</evidence>
<feature type="transmembrane region" description="Helical" evidence="17">
    <location>
        <begin position="119"/>
        <end position="139"/>
    </location>
</feature>
<proteinExistence type="inferred from homology"/>
<comment type="catalytic activity">
    <reaction evidence="16">
        <text>an archaeal dolichyl phosphooligosaccharide + [protein]-L-asparagine = an archaeal dolichyl phosphate + a glycoprotein with the oligosaccharide chain attached by N-beta-D-glycosyl linkage to a protein L-asparagine.</text>
        <dbReference type="EC" id="2.4.99.21"/>
    </reaction>
</comment>
<reference evidence="19" key="1">
    <citation type="submission" date="2018-06" db="EMBL/GenBank/DDBJ databases">
        <title>Draft genome sequence of Methanothermobacter thermautotrophicus Strain WHS, a thermophilic, hydrogenotrophic methanogen isolated from Washburn Hot Springs in Yellowstone National Park, USA.</title>
        <authorList>
            <person name="Mckay L.J."/>
            <person name="Klingelsmith K."/>
            <person name="Inskeep W.P."/>
            <person name="Fields M.W."/>
        </authorList>
    </citation>
    <scope>NUCLEOTIDE SEQUENCE</scope>
    <source>
        <strain evidence="19">WHS</strain>
    </source>
</reference>
<feature type="transmembrane region" description="Helical" evidence="17">
    <location>
        <begin position="221"/>
        <end position="239"/>
    </location>
</feature>
<keyword evidence="14" id="KW-0464">Manganese</keyword>
<evidence type="ECO:0000256" key="5">
    <source>
        <dbReference type="ARBA" id="ARBA00010810"/>
    </source>
</evidence>
<evidence type="ECO:0000256" key="16">
    <source>
        <dbReference type="ARBA" id="ARBA00034066"/>
    </source>
</evidence>
<evidence type="ECO:0000256" key="9">
    <source>
        <dbReference type="ARBA" id="ARBA00022692"/>
    </source>
</evidence>
<feature type="transmembrane region" description="Helical" evidence="17">
    <location>
        <begin position="198"/>
        <end position="215"/>
    </location>
</feature>
<dbReference type="EMBL" id="QKOF01000001">
    <property type="protein sequence ID" value="MBE2899226.1"/>
    <property type="molecule type" value="Genomic_DNA"/>
</dbReference>
<keyword evidence="8" id="KW-0808">Transferase</keyword>
<sequence>MDERLRIFLLMLLIFFTGFILRVDTVHLHGVDPEERAYLTDDQGLPYMYELDSYYNYRIALNYMKNGHAGDTISGGVPWDLHSYYPPGRPAVYPPMIAWISVALYWFLAIFTDITLYEICFWLPALIAPFAGIAMFFLIRRYSGDLSGFTGAILTVTAPLYFARTVPGFFDTDMFNCLLPVLAVFFFALAVESDEGGGIIAGVLYAISILIFSFTWTGWPFIFYVTGASAIIYSLIFWRRVSLKRIFFPLLMAVILIGLFNWGQLSYALNPLNLQAPVASGGPWPDIYESVSELESPSPAAFLSAVGPLNLGFGVLGALVIVSILLRDEMRRRHLKPFTPFIFILSMVWMLSTLAAYYLSIRFGILAIPPLTFLSGVFLGVLFSYMDSAADKIPLRVRYFAVLVVLIMILSVAVLEASEISRVPFINDDFADAMEFLINETSPGTVVVTEWSYGHYITAAANRPVLFDGGSQNTQRAYWIFRAFETDNESLSEGIFTMLTSSGDNAVTLLEKRTGDTELTVRILNDILGVERSTAARILSDKYGLGGEFAGELLRYTHPERRGNFTVLTTDGMIYIGYWYLYYGSWNFTSGNSSALYVVKDVRKSDVEGALRSGLWMGKKPFRFIVRDGDSVRFIDVNRSGNFSVIFLVDYNLAVVTDRGHDESMFVRLVLLGEDTQHYRKLYRDGSVTVWGVR</sequence>
<dbReference type="OrthoDB" id="82393at2157"/>
<evidence type="ECO:0000256" key="13">
    <source>
        <dbReference type="ARBA" id="ARBA00023136"/>
    </source>
</evidence>
<keyword evidence="9 17" id="KW-0812">Transmembrane</keyword>
<dbReference type="GO" id="GO:0004576">
    <property type="term" value="F:oligosaccharyl transferase activity"/>
    <property type="evidence" value="ECO:0007669"/>
    <property type="project" value="InterPro"/>
</dbReference>
<feature type="transmembrane region" description="Helical" evidence="17">
    <location>
        <begin position="173"/>
        <end position="191"/>
    </location>
</feature>
<evidence type="ECO:0000256" key="3">
    <source>
        <dbReference type="ARBA" id="ARBA00004651"/>
    </source>
</evidence>
<comment type="cofactor">
    <cofactor evidence="1">
        <name>Mn(2+)</name>
        <dbReference type="ChEBI" id="CHEBI:29035"/>
    </cofactor>
</comment>
<keyword evidence="13 17" id="KW-0472">Membrane</keyword>
<organism evidence="19 20">
    <name type="scientific">Methanothermobacter thermautotrophicus</name>
    <name type="common">Methanobacterium thermoformicicum</name>
    <dbReference type="NCBI Taxonomy" id="145262"/>
    <lineage>
        <taxon>Archaea</taxon>
        <taxon>Methanobacteriati</taxon>
        <taxon>Methanobacteriota</taxon>
        <taxon>Methanomada group</taxon>
        <taxon>Methanobacteria</taxon>
        <taxon>Methanobacteriales</taxon>
        <taxon>Methanobacteriaceae</taxon>
        <taxon>Methanothermobacter</taxon>
    </lineage>
</organism>
<dbReference type="EC" id="2.4.99.21" evidence="6"/>
<evidence type="ECO:0000256" key="11">
    <source>
        <dbReference type="ARBA" id="ARBA00022842"/>
    </source>
</evidence>
<feature type="transmembrane region" description="Helical" evidence="17">
    <location>
        <begin position="397"/>
        <end position="415"/>
    </location>
</feature>
<feature type="domain" description="Oligosaccharyl transferase STT3 N-terminal" evidence="18">
    <location>
        <begin position="19"/>
        <end position="414"/>
    </location>
</feature>
<evidence type="ECO:0000313" key="20">
    <source>
        <dbReference type="Proteomes" id="UP000646659"/>
    </source>
</evidence>
<evidence type="ECO:0000259" key="18">
    <source>
        <dbReference type="Pfam" id="PF02516"/>
    </source>
</evidence>
<keyword evidence="10" id="KW-0479">Metal-binding</keyword>
<dbReference type="PANTHER" id="PTHR13872:SF1">
    <property type="entry name" value="DOLICHYL-DIPHOSPHOOLIGOSACCHARIDE--PROTEIN GLYCOSYLTRANSFERASE SUBUNIT STT3B"/>
    <property type="match status" value="1"/>
</dbReference>
<dbReference type="Pfam" id="PF02516">
    <property type="entry name" value="STT3"/>
    <property type="match status" value="1"/>
</dbReference>
<evidence type="ECO:0000256" key="4">
    <source>
        <dbReference type="ARBA" id="ARBA00004922"/>
    </source>
</evidence>
<feature type="transmembrane region" description="Helical" evidence="17">
    <location>
        <begin position="365"/>
        <end position="385"/>
    </location>
</feature>
<evidence type="ECO:0000256" key="2">
    <source>
        <dbReference type="ARBA" id="ARBA00001946"/>
    </source>
</evidence>
<dbReference type="InterPro" id="IPR003674">
    <property type="entry name" value="Oligo_trans_STT3"/>
</dbReference>
<evidence type="ECO:0000256" key="7">
    <source>
        <dbReference type="ARBA" id="ARBA00022676"/>
    </source>
</evidence>
<evidence type="ECO:0000256" key="10">
    <source>
        <dbReference type="ARBA" id="ARBA00022723"/>
    </source>
</evidence>
<evidence type="ECO:0000256" key="1">
    <source>
        <dbReference type="ARBA" id="ARBA00001936"/>
    </source>
</evidence>
<comment type="cofactor">
    <cofactor evidence="2">
        <name>Mg(2+)</name>
        <dbReference type="ChEBI" id="CHEBI:18420"/>
    </cofactor>
</comment>
<feature type="transmembrane region" description="Helical" evidence="17">
    <location>
        <begin position="300"/>
        <end position="326"/>
    </location>
</feature>
<keyword evidence="7" id="KW-0328">Glycosyltransferase</keyword>
<evidence type="ECO:0000256" key="14">
    <source>
        <dbReference type="ARBA" id="ARBA00023211"/>
    </source>
</evidence>